<dbReference type="EMBL" id="LGAV01000009">
    <property type="protein sequence ID" value="KOS12707.1"/>
    <property type="molecule type" value="Genomic_DNA"/>
</dbReference>
<feature type="compositionally biased region" description="Low complexity" evidence="11">
    <location>
        <begin position="68"/>
        <end position="80"/>
    </location>
</feature>
<dbReference type="GO" id="GO:0005739">
    <property type="term" value="C:mitochondrion"/>
    <property type="evidence" value="ECO:0007669"/>
    <property type="project" value="TreeGrafter"/>
</dbReference>
<comment type="similarity">
    <text evidence="10">Belongs to the CDP-alcohol phosphatidyltransferase class-I family.</text>
</comment>
<keyword evidence="6" id="KW-0443">Lipid metabolism</keyword>
<dbReference type="Pfam" id="PF01066">
    <property type="entry name" value="CDP-OH_P_transf"/>
    <property type="match status" value="1"/>
</dbReference>
<evidence type="ECO:0000313" key="14">
    <source>
        <dbReference type="Proteomes" id="UP000037751"/>
    </source>
</evidence>
<keyword evidence="14" id="KW-1185">Reference proteome</keyword>
<evidence type="ECO:0000256" key="9">
    <source>
        <dbReference type="ARBA" id="ARBA00023264"/>
    </source>
</evidence>
<dbReference type="RefSeq" id="XP_017990339.1">
    <property type="nucleotide sequence ID" value="XM_018135843.1"/>
</dbReference>
<evidence type="ECO:0000256" key="4">
    <source>
        <dbReference type="ARBA" id="ARBA00022692"/>
    </source>
</evidence>
<keyword evidence="8" id="KW-0594">Phospholipid biosynthesis</keyword>
<feature type="transmembrane region" description="Helical" evidence="12">
    <location>
        <begin position="232"/>
        <end position="251"/>
    </location>
</feature>
<evidence type="ECO:0000256" key="8">
    <source>
        <dbReference type="ARBA" id="ARBA00023209"/>
    </source>
</evidence>
<evidence type="ECO:0000256" key="3">
    <source>
        <dbReference type="ARBA" id="ARBA00022679"/>
    </source>
</evidence>
<evidence type="ECO:0000256" key="10">
    <source>
        <dbReference type="RuleBase" id="RU003750"/>
    </source>
</evidence>
<keyword evidence="5 12" id="KW-1133">Transmembrane helix</keyword>
<evidence type="ECO:0000256" key="12">
    <source>
        <dbReference type="SAM" id="Phobius"/>
    </source>
</evidence>
<organism evidence="13 14">
    <name type="scientific">Malassezia pachydermatis</name>
    <dbReference type="NCBI Taxonomy" id="77020"/>
    <lineage>
        <taxon>Eukaryota</taxon>
        <taxon>Fungi</taxon>
        <taxon>Dikarya</taxon>
        <taxon>Basidiomycota</taxon>
        <taxon>Ustilaginomycotina</taxon>
        <taxon>Malasseziomycetes</taxon>
        <taxon>Malasseziales</taxon>
        <taxon>Malasseziaceae</taxon>
        <taxon>Malassezia</taxon>
    </lineage>
</organism>
<dbReference type="InterPro" id="IPR043130">
    <property type="entry name" value="CDP-OH_PTrfase_TM_dom"/>
</dbReference>
<feature type="region of interest" description="Disordered" evidence="11">
    <location>
        <begin position="55"/>
        <end position="89"/>
    </location>
</feature>
<sequence length="293" mass="32547">MALVRGLSHVSRRLGPSWAAASPSLLRGIRMTPYLAASACHAQHEPLCALRRYTTEPSPRKKDADRAPPMTSSPTSSSTPTPTPPRPRFENIWNAPNILTLSRMALCPVIGWAIATHQPWTAVSLLGIAGTTDLLDGWLARRFHSKTMFGSIADPAADKLLMATMVISLGVGGHMSWPLAAIILGRDVFLVGLAFYLRYQSLPRPRSWSRYFNPRLPSVQVMPTRLSKYNTFLQLVLVGVLTVFPLLPETWQTHPHTTRTVTALEYIVAATTIWTGLDYAMSRRAVRYLHKPQ</sequence>
<reference evidence="13 14" key="1">
    <citation type="submission" date="2015-07" db="EMBL/GenBank/DDBJ databases">
        <title>Draft Genome Sequence of Malassezia furfur CBS1878 and Malassezia pachydermatis CBS1879.</title>
        <authorList>
            <person name="Triana S."/>
            <person name="Ohm R."/>
            <person name="Gonzalez A."/>
            <person name="DeCock H."/>
            <person name="Restrepo S."/>
            <person name="Celis A."/>
        </authorList>
    </citation>
    <scope>NUCLEOTIDE SEQUENCE [LARGE SCALE GENOMIC DNA]</scope>
    <source>
        <strain evidence="13 14">CBS 1879</strain>
    </source>
</reference>
<dbReference type="OrthoDB" id="10020554at2759"/>
<dbReference type="Gene3D" id="1.20.120.1760">
    <property type="match status" value="1"/>
</dbReference>
<dbReference type="Proteomes" id="UP000037751">
    <property type="component" value="Unassembled WGS sequence"/>
</dbReference>
<evidence type="ECO:0000256" key="1">
    <source>
        <dbReference type="ARBA" id="ARBA00004141"/>
    </source>
</evidence>
<gene>
    <name evidence="13" type="ORF">Malapachy_1338</name>
</gene>
<dbReference type="InterPro" id="IPR048254">
    <property type="entry name" value="CDP_ALCOHOL_P_TRANSF_CS"/>
</dbReference>
<comment type="subcellular location">
    <subcellularLocation>
        <location evidence="1">Membrane</location>
        <topology evidence="1">Multi-pass membrane protein</topology>
    </subcellularLocation>
</comment>
<dbReference type="GO" id="GO:0032049">
    <property type="term" value="P:cardiolipin biosynthetic process"/>
    <property type="evidence" value="ECO:0007669"/>
    <property type="project" value="TreeGrafter"/>
</dbReference>
<dbReference type="VEuPathDB" id="FungiDB:Malapachy_1338"/>
<keyword evidence="3 10" id="KW-0808">Transferase</keyword>
<evidence type="ECO:0000256" key="2">
    <source>
        <dbReference type="ARBA" id="ARBA00022516"/>
    </source>
</evidence>
<dbReference type="GeneID" id="28727718"/>
<evidence type="ECO:0000256" key="6">
    <source>
        <dbReference type="ARBA" id="ARBA00023098"/>
    </source>
</evidence>
<feature type="transmembrane region" description="Helical" evidence="12">
    <location>
        <begin position="177"/>
        <end position="197"/>
    </location>
</feature>
<keyword evidence="4 12" id="KW-0812">Transmembrane</keyword>
<evidence type="ECO:0000256" key="11">
    <source>
        <dbReference type="SAM" id="MobiDB-lite"/>
    </source>
</evidence>
<dbReference type="InterPro" id="IPR000462">
    <property type="entry name" value="CDP-OH_P_trans"/>
</dbReference>
<dbReference type="STRING" id="77020.A0A0M8MLT9"/>
<dbReference type="PROSITE" id="PS00379">
    <property type="entry name" value="CDP_ALCOHOL_P_TRANSF"/>
    <property type="match status" value="1"/>
</dbReference>
<feature type="transmembrane region" description="Helical" evidence="12">
    <location>
        <begin position="263"/>
        <end position="281"/>
    </location>
</feature>
<dbReference type="GO" id="GO:0016020">
    <property type="term" value="C:membrane"/>
    <property type="evidence" value="ECO:0007669"/>
    <property type="project" value="UniProtKB-SubCell"/>
</dbReference>
<evidence type="ECO:0000256" key="5">
    <source>
        <dbReference type="ARBA" id="ARBA00022989"/>
    </source>
</evidence>
<dbReference type="PANTHER" id="PTHR14269">
    <property type="entry name" value="CDP-DIACYLGLYCEROL--GLYCEROL-3-PHOSPHATE 3-PHOSPHATIDYLTRANSFERASE-RELATED"/>
    <property type="match status" value="1"/>
</dbReference>
<evidence type="ECO:0000256" key="7">
    <source>
        <dbReference type="ARBA" id="ARBA00023136"/>
    </source>
</evidence>
<evidence type="ECO:0000313" key="13">
    <source>
        <dbReference type="EMBL" id="KOS12707.1"/>
    </source>
</evidence>
<dbReference type="InterPro" id="IPR050324">
    <property type="entry name" value="CDP-alcohol_PTase-I"/>
</dbReference>
<keyword evidence="2" id="KW-0444">Lipid biosynthesis</keyword>
<dbReference type="PANTHER" id="PTHR14269:SF60">
    <property type="entry name" value="CARDIOLIPIN SYNTHASE (CMP-FORMING)"/>
    <property type="match status" value="1"/>
</dbReference>
<dbReference type="GO" id="GO:0043337">
    <property type="term" value="F:cardiolipin synthase (CMP-forming)"/>
    <property type="evidence" value="ECO:0007669"/>
    <property type="project" value="TreeGrafter"/>
</dbReference>
<keyword evidence="9" id="KW-1208">Phospholipid metabolism</keyword>
<comment type="caution">
    <text evidence="13">The sequence shown here is derived from an EMBL/GenBank/DDBJ whole genome shotgun (WGS) entry which is preliminary data.</text>
</comment>
<dbReference type="AlphaFoldDB" id="A0A0M8MLT9"/>
<accession>A0A0M8MLT9</accession>
<name>A0A0M8MLT9_9BASI</name>
<protein>
    <submittedName>
        <fullName evidence="13">Phosphatidyl synthase</fullName>
    </submittedName>
</protein>
<keyword evidence="7 12" id="KW-0472">Membrane</keyword>
<proteinExistence type="inferred from homology"/>